<dbReference type="GO" id="GO:0005886">
    <property type="term" value="C:plasma membrane"/>
    <property type="evidence" value="ECO:0007669"/>
    <property type="project" value="UniProtKB-SubCell"/>
</dbReference>
<evidence type="ECO:0000256" key="6">
    <source>
        <dbReference type="SAM" id="Phobius"/>
    </source>
</evidence>
<dbReference type="InterPro" id="IPR001123">
    <property type="entry name" value="LeuE-type"/>
</dbReference>
<feature type="transmembrane region" description="Helical" evidence="6">
    <location>
        <begin position="183"/>
        <end position="201"/>
    </location>
</feature>
<feature type="transmembrane region" description="Helical" evidence="6">
    <location>
        <begin position="110"/>
        <end position="129"/>
    </location>
</feature>
<dbReference type="AlphaFoldDB" id="A0A1I2AAT8"/>
<feature type="transmembrane region" description="Helical" evidence="6">
    <location>
        <begin position="41"/>
        <end position="65"/>
    </location>
</feature>
<evidence type="ECO:0000256" key="5">
    <source>
        <dbReference type="ARBA" id="ARBA00023136"/>
    </source>
</evidence>
<dbReference type="Proteomes" id="UP000199323">
    <property type="component" value="Unassembled WGS sequence"/>
</dbReference>
<keyword evidence="2" id="KW-1003">Cell membrane</keyword>
<keyword evidence="4 6" id="KW-1133">Transmembrane helix</keyword>
<evidence type="ECO:0000256" key="3">
    <source>
        <dbReference type="ARBA" id="ARBA00022692"/>
    </source>
</evidence>
<gene>
    <name evidence="7" type="ORF">SAMN05216251_1036</name>
</gene>
<keyword evidence="5 6" id="KW-0472">Membrane</keyword>
<evidence type="ECO:0000256" key="4">
    <source>
        <dbReference type="ARBA" id="ARBA00022989"/>
    </source>
</evidence>
<dbReference type="STRING" id="380248.SAMN05216251_1036"/>
<accession>A0A1I2AAT8</accession>
<comment type="subcellular location">
    <subcellularLocation>
        <location evidence="1">Cell membrane</location>
        <topology evidence="1">Multi-pass membrane protein</topology>
    </subcellularLocation>
</comment>
<proteinExistence type="predicted"/>
<name>A0A1I2AAT8_9ACTN</name>
<feature type="transmembrane region" description="Helical" evidence="6">
    <location>
        <begin position="149"/>
        <end position="171"/>
    </location>
</feature>
<evidence type="ECO:0000313" key="8">
    <source>
        <dbReference type="Proteomes" id="UP000199323"/>
    </source>
</evidence>
<evidence type="ECO:0000313" key="7">
    <source>
        <dbReference type="EMBL" id="SFE40688.1"/>
    </source>
</evidence>
<sequence>MHAALLAALAGLGTGLSLIVAIGAQNAFVLRQGIRREHVAAVVAICAVSDVLLITAGVSGIGAVVNAWPPAVTVAAWVGGAFLVGYGLLAARRALHPEHLDPAGRSGGSLRAAVLTCLAMTWLNPHVYLDTVLLLGSVANGYGDGRWPFAVGAATGSVLWFSALGFGARLLRRPFSRPAAWRALDAVIAVTMITLGVVMVVRL</sequence>
<dbReference type="PANTHER" id="PTHR30086:SF20">
    <property type="entry name" value="ARGININE EXPORTER PROTEIN ARGO-RELATED"/>
    <property type="match status" value="1"/>
</dbReference>
<dbReference type="RefSeq" id="WP_093712277.1">
    <property type="nucleotide sequence ID" value="NZ_FONG01000003.1"/>
</dbReference>
<evidence type="ECO:0000256" key="1">
    <source>
        <dbReference type="ARBA" id="ARBA00004651"/>
    </source>
</evidence>
<feature type="transmembrane region" description="Helical" evidence="6">
    <location>
        <begin position="71"/>
        <end position="89"/>
    </location>
</feature>
<dbReference type="PANTHER" id="PTHR30086">
    <property type="entry name" value="ARGININE EXPORTER PROTEIN ARGO"/>
    <property type="match status" value="1"/>
</dbReference>
<dbReference type="Pfam" id="PF01810">
    <property type="entry name" value="LysE"/>
    <property type="match status" value="1"/>
</dbReference>
<feature type="transmembrane region" description="Helical" evidence="6">
    <location>
        <begin position="6"/>
        <end position="29"/>
    </location>
</feature>
<protein>
    <submittedName>
        <fullName evidence="7">L-lysine exporter family protein LysE/ArgO</fullName>
    </submittedName>
</protein>
<evidence type="ECO:0000256" key="2">
    <source>
        <dbReference type="ARBA" id="ARBA00022475"/>
    </source>
</evidence>
<reference evidence="7 8" key="1">
    <citation type="submission" date="2016-10" db="EMBL/GenBank/DDBJ databases">
        <authorList>
            <person name="de Groot N.N."/>
        </authorList>
    </citation>
    <scope>NUCLEOTIDE SEQUENCE [LARGE SCALE GENOMIC DNA]</scope>
    <source>
        <strain evidence="7 8">CGMCC 4.3510</strain>
    </source>
</reference>
<dbReference type="OrthoDB" id="5638726at2"/>
<keyword evidence="3 6" id="KW-0812">Transmembrane</keyword>
<keyword evidence="8" id="KW-1185">Reference proteome</keyword>
<dbReference type="GO" id="GO:0015171">
    <property type="term" value="F:amino acid transmembrane transporter activity"/>
    <property type="evidence" value="ECO:0007669"/>
    <property type="project" value="TreeGrafter"/>
</dbReference>
<dbReference type="EMBL" id="FONG01000003">
    <property type="protein sequence ID" value="SFE40688.1"/>
    <property type="molecule type" value="Genomic_DNA"/>
</dbReference>
<organism evidence="7 8">
    <name type="scientific">Actinacidiphila alni</name>
    <dbReference type="NCBI Taxonomy" id="380248"/>
    <lineage>
        <taxon>Bacteria</taxon>
        <taxon>Bacillati</taxon>
        <taxon>Actinomycetota</taxon>
        <taxon>Actinomycetes</taxon>
        <taxon>Kitasatosporales</taxon>
        <taxon>Streptomycetaceae</taxon>
        <taxon>Actinacidiphila</taxon>
    </lineage>
</organism>